<comment type="caution">
    <text evidence="1">The sequence shown here is derived from an EMBL/GenBank/DDBJ whole genome shotgun (WGS) entry which is preliminary data.</text>
</comment>
<evidence type="ECO:0000313" key="2">
    <source>
        <dbReference type="Proteomes" id="UP000014974"/>
    </source>
</evidence>
<protein>
    <submittedName>
        <fullName evidence="1">Uncharacterized protein</fullName>
    </submittedName>
</protein>
<reference evidence="1 2" key="1">
    <citation type="journal article" date="2013" name="Genome Announc.">
        <title>Draft Genome Sequence of Cyclobacterium qasimii Strain M12-11BT, Isolated from Arctic Marine Sediment.</title>
        <authorList>
            <person name="Shivaji S."/>
            <person name="Ara S."/>
            <person name="Singh A."/>
            <person name="Kumar Pinnaka A."/>
        </authorList>
    </citation>
    <scope>NUCLEOTIDE SEQUENCE [LARGE SCALE GENOMIC DNA]</scope>
    <source>
        <strain evidence="1 2">M12-11B</strain>
    </source>
</reference>
<evidence type="ECO:0000313" key="1">
    <source>
        <dbReference type="EMBL" id="EPR67613.1"/>
    </source>
</evidence>
<dbReference type="AlphaFoldDB" id="S7WU29"/>
<accession>S7WU29</accession>
<dbReference type="Proteomes" id="UP000014974">
    <property type="component" value="Unassembled WGS sequence"/>
</dbReference>
<proteinExistence type="predicted"/>
<gene>
    <name evidence="1" type="ORF">ADICYQ_3401</name>
</gene>
<sequence>MDCSTFSTLRNAQVVLANYFHYLNQVEMEGSILKEPLHH</sequence>
<name>S7WU29_9BACT</name>
<dbReference type="EMBL" id="ATNM01000118">
    <property type="protein sequence ID" value="EPR67613.1"/>
    <property type="molecule type" value="Genomic_DNA"/>
</dbReference>
<organism evidence="1 2">
    <name type="scientific">Cyclobacterium qasimii M12-11B</name>
    <dbReference type="NCBI Taxonomy" id="641524"/>
    <lineage>
        <taxon>Bacteria</taxon>
        <taxon>Pseudomonadati</taxon>
        <taxon>Bacteroidota</taxon>
        <taxon>Cytophagia</taxon>
        <taxon>Cytophagales</taxon>
        <taxon>Cyclobacteriaceae</taxon>
        <taxon>Cyclobacterium</taxon>
    </lineage>
</organism>